<evidence type="ECO:0000256" key="7">
    <source>
        <dbReference type="ARBA" id="ARBA00022927"/>
    </source>
</evidence>
<keyword evidence="9" id="KW-0564">Palmitate</keyword>
<accession>A0A411PMP4</accession>
<evidence type="ECO:0000256" key="11">
    <source>
        <dbReference type="ARBA" id="ARBA00023237"/>
    </source>
</evidence>
<dbReference type="Proteomes" id="UP000291106">
    <property type="component" value="Chromosome"/>
</dbReference>
<keyword evidence="7" id="KW-0653">Protein transport</keyword>
<dbReference type="NCBIfam" id="TIGR00548">
    <property type="entry name" value="lolB"/>
    <property type="match status" value="1"/>
</dbReference>
<dbReference type="GO" id="GO:0015031">
    <property type="term" value="P:protein transport"/>
    <property type="evidence" value="ECO:0007669"/>
    <property type="project" value="UniProtKB-KW"/>
</dbReference>
<dbReference type="Pfam" id="PF03550">
    <property type="entry name" value="LolB"/>
    <property type="match status" value="1"/>
</dbReference>
<evidence type="ECO:0000256" key="9">
    <source>
        <dbReference type="ARBA" id="ARBA00023139"/>
    </source>
</evidence>
<keyword evidence="10" id="KW-0143">Chaperone</keyword>
<name>A0A411PMP4_9GAMM</name>
<dbReference type="GO" id="GO:0009279">
    <property type="term" value="C:cell outer membrane"/>
    <property type="evidence" value="ECO:0007669"/>
    <property type="project" value="UniProtKB-SubCell"/>
</dbReference>
<organism evidence="13 14">
    <name type="scientific">Shewanella maritima</name>
    <dbReference type="NCBI Taxonomy" id="2520507"/>
    <lineage>
        <taxon>Bacteria</taxon>
        <taxon>Pseudomonadati</taxon>
        <taxon>Pseudomonadota</taxon>
        <taxon>Gammaproteobacteria</taxon>
        <taxon>Alteromonadales</taxon>
        <taxon>Shewanellaceae</taxon>
        <taxon>Shewanella</taxon>
    </lineage>
</organism>
<keyword evidence="12 13" id="KW-0449">Lipoprotein</keyword>
<dbReference type="AlphaFoldDB" id="A0A411PMP4"/>
<evidence type="ECO:0000256" key="8">
    <source>
        <dbReference type="ARBA" id="ARBA00023136"/>
    </source>
</evidence>
<dbReference type="SUPFAM" id="SSF89392">
    <property type="entry name" value="Prokaryotic lipoproteins and lipoprotein localization factors"/>
    <property type="match status" value="1"/>
</dbReference>
<evidence type="ECO:0000256" key="3">
    <source>
        <dbReference type="ARBA" id="ARBA00011245"/>
    </source>
</evidence>
<evidence type="ECO:0000313" key="14">
    <source>
        <dbReference type="Proteomes" id="UP000291106"/>
    </source>
</evidence>
<comment type="subcellular location">
    <subcellularLocation>
        <location evidence="1">Cell outer membrane</location>
        <topology evidence="1">Lipid-anchor</topology>
    </subcellularLocation>
</comment>
<keyword evidence="6" id="KW-0732">Signal</keyword>
<dbReference type="CDD" id="cd16326">
    <property type="entry name" value="LolB"/>
    <property type="match status" value="1"/>
</dbReference>
<evidence type="ECO:0000256" key="4">
    <source>
        <dbReference type="ARBA" id="ARBA00016202"/>
    </source>
</evidence>
<protein>
    <recommendedName>
        <fullName evidence="4">Outer-membrane lipoprotein LolB</fullName>
    </recommendedName>
</protein>
<sequence>MLMLNGCSSLKHTNFEPVSVNHVAQAQHWELKGKIAVRSNTDKFSTNLYWFHQAQGDDLRLTTMIGTNLLVLDSGPQGATLTANGETYFDKDPQTLLDSMVSIHIPLDRLPLWITGQASSEDKVISYNADGTIKQLISEQTASHWQVDFRSWQILQGIQIPRQIIIVRDDVQIKIQNNQWQAMQPIQ</sequence>
<proteinExistence type="inferred from homology"/>
<dbReference type="EMBL" id="CP036200">
    <property type="protein sequence ID" value="QBF84810.1"/>
    <property type="molecule type" value="Genomic_DNA"/>
</dbReference>
<evidence type="ECO:0000256" key="5">
    <source>
        <dbReference type="ARBA" id="ARBA00022448"/>
    </source>
</evidence>
<evidence type="ECO:0000256" key="10">
    <source>
        <dbReference type="ARBA" id="ARBA00023186"/>
    </source>
</evidence>
<comment type="similarity">
    <text evidence="2">Belongs to the LolB family.</text>
</comment>
<comment type="subunit">
    <text evidence="3">Monomer.</text>
</comment>
<evidence type="ECO:0000256" key="6">
    <source>
        <dbReference type="ARBA" id="ARBA00022729"/>
    </source>
</evidence>
<keyword evidence="11" id="KW-0998">Cell outer membrane</keyword>
<dbReference type="OrthoDB" id="9797618at2"/>
<dbReference type="Gene3D" id="2.50.20.10">
    <property type="entry name" value="Lipoprotein localisation LolA/LolB/LppX"/>
    <property type="match status" value="1"/>
</dbReference>
<dbReference type="InterPro" id="IPR029046">
    <property type="entry name" value="LolA/LolB/LppX"/>
</dbReference>
<evidence type="ECO:0000313" key="13">
    <source>
        <dbReference type="EMBL" id="QBF84810.1"/>
    </source>
</evidence>
<dbReference type="KEGG" id="smai:EXU30_06020"/>
<keyword evidence="8" id="KW-0472">Membrane</keyword>
<evidence type="ECO:0000256" key="1">
    <source>
        <dbReference type="ARBA" id="ARBA00004459"/>
    </source>
</evidence>
<reference evidence="13 14" key="1">
    <citation type="submission" date="2019-02" db="EMBL/GenBank/DDBJ databases">
        <title>Shewanella sp. D4-2 isolated from Dokdo Island.</title>
        <authorList>
            <person name="Baek K."/>
        </authorList>
    </citation>
    <scope>NUCLEOTIDE SEQUENCE [LARGE SCALE GENOMIC DNA]</scope>
    <source>
        <strain evidence="13 14">D4-2</strain>
    </source>
</reference>
<evidence type="ECO:0000256" key="12">
    <source>
        <dbReference type="ARBA" id="ARBA00023288"/>
    </source>
</evidence>
<gene>
    <name evidence="13" type="primary">lolB</name>
    <name evidence="13" type="ORF">EXU30_06020</name>
</gene>
<keyword evidence="5" id="KW-0813">Transport</keyword>
<evidence type="ECO:0000256" key="2">
    <source>
        <dbReference type="ARBA" id="ARBA00009696"/>
    </source>
</evidence>
<keyword evidence="14" id="KW-1185">Reference proteome</keyword>
<dbReference type="InterPro" id="IPR004565">
    <property type="entry name" value="OM_lipoprot_LolB"/>
</dbReference>